<keyword evidence="2" id="KW-1185">Reference proteome</keyword>
<dbReference type="AlphaFoldDB" id="A0A8S1MAK0"/>
<evidence type="ECO:0000313" key="1">
    <source>
        <dbReference type="EMBL" id="CAD8075131.1"/>
    </source>
</evidence>
<dbReference type="Proteomes" id="UP000688137">
    <property type="component" value="Unassembled WGS sequence"/>
</dbReference>
<comment type="caution">
    <text evidence="1">The sequence shown here is derived from an EMBL/GenBank/DDBJ whole genome shotgun (WGS) entry which is preliminary data.</text>
</comment>
<name>A0A8S1MAK0_PARPR</name>
<protein>
    <submittedName>
        <fullName evidence="1">Uncharacterized protein</fullName>
    </submittedName>
</protein>
<dbReference type="EMBL" id="CAJJDM010000054">
    <property type="protein sequence ID" value="CAD8075131.1"/>
    <property type="molecule type" value="Genomic_DNA"/>
</dbReference>
<accession>A0A8S1MAK0</accession>
<reference evidence="1" key="1">
    <citation type="submission" date="2021-01" db="EMBL/GenBank/DDBJ databases">
        <authorList>
            <consortium name="Genoscope - CEA"/>
            <person name="William W."/>
        </authorList>
    </citation>
    <scope>NUCLEOTIDE SEQUENCE</scope>
</reference>
<proteinExistence type="predicted"/>
<evidence type="ECO:0000313" key="2">
    <source>
        <dbReference type="Proteomes" id="UP000688137"/>
    </source>
</evidence>
<organism evidence="1 2">
    <name type="scientific">Paramecium primaurelia</name>
    <dbReference type="NCBI Taxonomy" id="5886"/>
    <lineage>
        <taxon>Eukaryota</taxon>
        <taxon>Sar</taxon>
        <taxon>Alveolata</taxon>
        <taxon>Ciliophora</taxon>
        <taxon>Intramacronucleata</taxon>
        <taxon>Oligohymenophorea</taxon>
        <taxon>Peniculida</taxon>
        <taxon>Parameciidae</taxon>
        <taxon>Paramecium</taxon>
    </lineage>
</organism>
<sequence length="117" mass="13953">MAPNVPIDQNPIQNLFTFVGKNMLRTAFMQFISTNLMTNQEKEVLYERNSKKQQVMLVKMNQFKVSNKIAIVYIKQYQKIKSKQKWWMISLKKQILINLVIQILQNLSHQLLIKKQQ</sequence>
<gene>
    <name evidence="1" type="ORF">PPRIM_AZ9-3.1.T0540049</name>
</gene>